<dbReference type="OrthoDB" id="8193167at2759"/>
<sequence>MPGCDWVKSFLKRHPQLSRRIAQNISHARAASDEEIINNFFDNLEVELDGIPASNIWNYDETNLVDDPGQTKVVTKRGTKYPERIRNSSKACTSLMVCGNAEGQIAPVYVNYKSQKLWTENGPPNA</sequence>
<dbReference type="EMBL" id="CAKOFQ010008131">
    <property type="protein sequence ID" value="CAH2011985.1"/>
    <property type="molecule type" value="Genomic_DNA"/>
</dbReference>
<evidence type="ECO:0000313" key="2">
    <source>
        <dbReference type="EMBL" id="CAH2011985.1"/>
    </source>
</evidence>
<evidence type="ECO:0000313" key="3">
    <source>
        <dbReference type="Proteomes" id="UP001152888"/>
    </source>
</evidence>
<gene>
    <name evidence="2" type="ORF">ACAOBT_LOCUS32542</name>
</gene>
<keyword evidence="3" id="KW-1185">Reference proteome</keyword>
<proteinExistence type="predicted"/>
<accession>A0A9P0Q9L2</accession>
<protein>
    <recommendedName>
        <fullName evidence="1">N-acetyltransferase domain-containing protein</fullName>
    </recommendedName>
</protein>
<feature type="domain" description="N-acetyltransferase" evidence="1">
    <location>
        <begin position="1"/>
        <end position="22"/>
    </location>
</feature>
<evidence type="ECO:0000259" key="1">
    <source>
        <dbReference type="PROSITE" id="PS51729"/>
    </source>
</evidence>
<comment type="caution">
    <text evidence="2">The sequence shown here is derived from an EMBL/GenBank/DDBJ whole genome shotgun (WGS) entry which is preliminary data.</text>
</comment>
<dbReference type="InterPro" id="IPR031165">
    <property type="entry name" value="GNAT_YJDJ"/>
</dbReference>
<organism evidence="2 3">
    <name type="scientific">Acanthoscelides obtectus</name>
    <name type="common">Bean weevil</name>
    <name type="synonym">Bruchus obtectus</name>
    <dbReference type="NCBI Taxonomy" id="200917"/>
    <lineage>
        <taxon>Eukaryota</taxon>
        <taxon>Metazoa</taxon>
        <taxon>Ecdysozoa</taxon>
        <taxon>Arthropoda</taxon>
        <taxon>Hexapoda</taxon>
        <taxon>Insecta</taxon>
        <taxon>Pterygota</taxon>
        <taxon>Neoptera</taxon>
        <taxon>Endopterygota</taxon>
        <taxon>Coleoptera</taxon>
        <taxon>Polyphaga</taxon>
        <taxon>Cucujiformia</taxon>
        <taxon>Chrysomeloidea</taxon>
        <taxon>Chrysomelidae</taxon>
        <taxon>Bruchinae</taxon>
        <taxon>Bruchini</taxon>
        <taxon>Acanthoscelides</taxon>
    </lineage>
</organism>
<dbReference type="Proteomes" id="UP001152888">
    <property type="component" value="Unassembled WGS sequence"/>
</dbReference>
<name>A0A9P0Q9L2_ACAOB</name>
<dbReference type="PROSITE" id="PS51729">
    <property type="entry name" value="GNAT_YJDJ"/>
    <property type="match status" value="1"/>
</dbReference>
<reference evidence="2" key="1">
    <citation type="submission" date="2022-03" db="EMBL/GenBank/DDBJ databases">
        <authorList>
            <person name="Sayadi A."/>
        </authorList>
    </citation>
    <scope>NUCLEOTIDE SEQUENCE</scope>
</reference>
<dbReference type="AlphaFoldDB" id="A0A9P0Q9L2"/>